<evidence type="ECO:0008006" key="3">
    <source>
        <dbReference type="Google" id="ProtNLM"/>
    </source>
</evidence>
<dbReference type="Proteomes" id="UP000198728">
    <property type="component" value="Unassembled WGS sequence"/>
</dbReference>
<dbReference type="SUPFAM" id="SSF53474">
    <property type="entry name" value="alpha/beta-Hydrolases"/>
    <property type="match status" value="1"/>
</dbReference>
<dbReference type="STRING" id="441112.SAMN04488094_112128"/>
<organism evidence="1 2">
    <name type="scientific">Tropicimonas isoalkanivorans</name>
    <dbReference type="NCBI Taxonomy" id="441112"/>
    <lineage>
        <taxon>Bacteria</taxon>
        <taxon>Pseudomonadati</taxon>
        <taxon>Pseudomonadota</taxon>
        <taxon>Alphaproteobacteria</taxon>
        <taxon>Rhodobacterales</taxon>
        <taxon>Roseobacteraceae</taxon>
        <taxon>Tropicimonas</taxon>
    </lineage>
</organism>
<evidence type="ECO:0000313" key="2">
    <source>
        <dbReference type="Proteomes" id="UP000198728"/>
    </source>
</evidence>
<dbReference type="RefSeq" id="WP_093362038.1">
    <property type="nucleotide sequence ID" value="NZ_FOLG01000012.1"/>
</dbReference>
<gene>
    <name evidence="1" type="ORF">SAMN04488094_112128</name>
</gene>
<dbReference type="InterPro" id="IPR010297">
    <property type="entry name" value="DUF900_hydrolase"/>
</dbReference>
<dbReference type="Gene3D" id="3.40.50.1820">
    <property type="entry name" value="alpha/beta hydrolase"/>
    <property type="match status" value="1"/>
</dbReference>
<proteinExistence type="predicted"/>
<keyword evidence="2" id="KW-1185">Reference proteome</keyword>
<dbReference type="AlphaFoldDB" id="A0A1I1NLH9"/>
<accession>A0A1I1NLH9</accession>
<name>A0A1I1NLH9_9RHOB</name>
<dbReference type="EMBL" id="FOLG01000012">
    <property type="protein sequence ID" value="SFC98276.1"/>
    <property type="molecule type" value="Genomic_DNA"/>
</dbReference>
<evidence type="ECO:0000313" key="1">
    <source>
        <dbReference type="EMBL" id="SFC98276.1"/>
    </source>
</evidence>
<protein>
    <recommendedName>
        <fullName evidence="3">Alpha/beta hydrolase family protein</fullName>
    </recommendedName>
</protein>
<sequence>MPLCLINTLGDGLADPRTAQADLQTALDATAEGAPVIVLIHGYKFSPETEHTSPHTHILSLSPVSACWKVLSWPRALGLGRGHPDEPLCIAIGWEARGSLWQAYARAAETGRALAALIAMVRAARPGRPVDVLAHSLGCRVALCALPHLPAGAMGRAVLMAAADMRSTALQCLDTPAGRTVEVLNVTTRANRVFDRALEWLIAPHRIGERALGAGLGRRIHGWIDVDIDAPRTRHLLARLGYPVGAAERRICHWSVYLRPGIFSVYRAVLDRSLPLAALRTPAAEAPTRTVWARIAQTLTRARPMGSRQAS</sequence>
<dbReference type="OrthoDB" id="7303283at2"/>
<dbReference type="Pfam" id="PF05990">
    <property type="entry name" value="DUF900"/>
    <property type="match status" value="1"/>
</dbReference>
<dbReference type="InterPro" id="IPR029058">
    <property type="entry name" value="AB_hydrolase_fold"/>
</dbReference>
<reference evidence="1 2" key="1">
    <citation type="submission" date="2016-10" db="EMBL/GenBank/DDBJ databases">
        <authorList>
            <person name="de Groot N.N."/>
        </authorList>
    </citation>
    <scope>NUCLEOTIDE SEQUENCE [LARGE SCALE GENOMIC DNA]</scope>
    <source>
        <strain evidence="1 2">DSM 19548</strain>
    </source>
</reference>